<dbReference type="GO" id="GO:0003723">
    <property type="term" value="F:RNA binding"/>
    <property type="evidence" value="ECO:0007669"/>
    <property type="project" value="InterPro"/>
</dbReference>
<evidence type="ECO:0000256" key="3">
    <source>
        <dbReference type="PROSITE-ProRule" id="PRU00708"/>
    </source>
</evidence>
<dbReference type="EnsemblPlants" id="OPUNC01G42330.1">
    <property type="protein sequence ID" value="OPUNC01G42330.1"/>
    <property type="gene ID" value="OPUNC01G42330"/>
</dbReference>
<dbReference type="Gene3D" id="1.25.40.10">
    <property type="entry name" value="Tetratricopeptide repeat domain"/>
    <property type="match status" value="5"/>
</dbReference>
<keyword evidence="1" id="KW-0677">Repeat</keyword>
<dbReference type="eggNOG" id="KOG4197">
    <property type="taxonomic scope" value="Eukaryota"/>
</dbReference>
<feature type="repeat" description="PPR" evidence="3">
    <location>
        <begin position="354"/>
        <end position="389"/>
    </location>
</feature>
<dbReference type="AlphaFoldDB" id="A0A0E0JTF0"/>
<dbReference type="Pfam" id="PF01535">
    <property type="entry name" value="PPR"/>
    <property type="match status" value="4"/>
</dbReference>
<proteinExistence type="predicted"/>
<keyword evidence="2" id="KW-0809">Transit peptide</keyword>
<dbReference type="GO" id="GO:0009451">
    <property type="term" value="P:RNA modification"/>
    <property type="evidence" value="ECO:0007669"/>
    <property type="project" value="InterPro"/>
</dbReference>
<evidence type="ECO:0008006" key="6">
    <source>
        <dbReference type="Google" id="ProtNLM"/>
    </source>
</evidence>
<dbReference type="InterPro" id="IPR046960">
    <property type="entry name" value="PPR_At4g14850-like_plant"/>
</dbReference>
<dbReference type="FunFam" id="1.25.40.10:FF:000353">
    <property type="entry name" value="Pentatricopeptide repeat-containing protein At4g39530"/>
    <property type="match status" value="1"/>
</dbReference>
<evidence type="ECO:0000313" key="5">
    <source>
        <dbReference type="Proteomes" id="UP000026962"/>
    </source>
</evidence>
<name>A0A0E0JTF0_ORYPU</name>
<reference evidence="4" key="1">
    <citation type="submission" date="2015-04" db="UniProtKB">
        <authorList>
            <consortium name="EnsemblPlants"/>
        </authorList>
    </citation>
    <scope>IDENTIFICATION</scope>
</reference>
<keyword evidence="5" id="KW-1185">Reference proteome</keyword>
<dbReference type="PANTHER" id="PTHR47926">
    <property type="entry name" value="PENTATRICOPEPTIDE REPEAT-CONTAINING PROTEIN"/>
    <property type="match status" value="1"/>
</dbReference>
<dbReference type="Gramene" id="OPUNC01G42330.1">
    <property type="protein sequence ID" value="OPUNC01G42330.1"/>
    <property type="gene ID" value="OPUNC01G42330"/>
</dbReference>
<dbReference type="PANTHER" id="PTHR47926:SF347">
    <property type="entry name" value="PENTATRICOPEPTIDE REPEAT-CONTAINING PROTEIN"/>
    <property type="match status" value="1"/>
</dbReference>
<dbReference type="InterPro" id="IPR011990">
    <property type="entry name" value="TPR-like_helical_dom_sf"/>
</dbReference>
<feature type="repeat" description="PPR" evidence="3">
    <location>
        <begin position="253"/>
        <end position="287"/>
    </location>
</feature>
<dbReference type="HOGENOM" id="CLU_002706_15_7_1"/>
<reference evidence="4" key="2">
    <citation type="submission" date="2018-05" db="EMBL/GenBank/DDBJ databases">
        <title>OpunRS2 (Oryza punctata Reference Sequence Version 2).</title>
        <authorList>
            <person name="Zhang J."/>
            <person name="Kudrna D."/>
            <person name="Lee S."/>
            <person name="Talag J."/>
            <person name="Welchert J."/>
            <person name="Wing R.A."/>
        </authorList>
    </citation>
    <scope>NUCLEOTIDE SEQUENCE [LARGE SCALE GENOMIC DNA]</scope>
</reference>
<dbReference type="NCBIfam" id="TIGR00756">
    <property type="entry name" value="PPR"/>
    <property type="match status" value="2"/>
</dbReference>
<sequence>MLRRTPRLLAAVNPTTALCSSKTASPFNPFVHLTARFHYAPADAHHLLDETPRRAGSIVRALGACRGASREEEDGVAALHCAALKSGTVLDPPVRSSVLAAYARARDVGSVLAVFDEATAPDLILWNAAISALTLNCRYGDAVVLFQEMVDVLGVFNSTSRARSLDHGIALHGMAMRRCYLDTDLAFGMLSSTSYYFKEMVRSSFQADEVSLSRVLSACSHLENLFSFGESVHSSVIKLEAAEEVFLSTFNKNLVTWNAMIKGLVENERINEAICMFQEMRSKNQPDVATLVTMISSCGDQGLLPEGKEVHGYIIRKGHLYEESSVGNSLLDLYMKCNDPSTAHILFRTMPIRDLISWNTMISGYSRNDSLGEEAKAVFKGLLSEGLSCTLSTVVAVIPSCSCPQDLNFGKSVHSFILKYGFLTGVSAANSLIHMYICCGGSLAAFSLLESITPMSDIISWNTAIVVCVQNGLYRDALEAFQFMHSTLTLNPDSITSVSVLSSLGKSIHCLALKHLNAFNLRLEALQFYKKMEDFAPNEISVVGIICACTQLGDLRQGKNIHGHVVRFGLQTNVFISASLVDMYSKCGRLDISIRVFEPCAEKSIACWNSMISAFGFHGLGLKSLEIFRKMNNSGTKATKITLDLLMKDGNIPSYDRTFWDCPNPRTRWNKCNLSKMY</sequence>
<dbReference type="Pfam" id="PF13041">
    <property type="entry name" value="PPR_2"/>
    <property type="match status" value="1"/>
</dbReference>
<dbReference type="OMA" id="MHMYMSC"/>
<dbReference type="FunFam" id="1.25.40.10:FF:000805">
    <property type="entry name" value="Pentatricopeptide repeat-containing protein"/>
    <property type="match status" value="1"/>
</dbReference>
<feature type="repeat" description="PPR" evidence="3">
    <location>
        <begin position="604"/>
        <end position="638"/>
    </location>
</feature>
<accession>A0A0E0JTF0</accession>
<organism evidence="4">
    <name type="scientific">Oryza punctata</name>
    <name type="common">Red rice</name>
    <dbReference type="NCBI Taxonomy" id="4537"/>
    <lineage>
        <taxon>Eukaryota</taxon>
        <taxon>Viridiplantae</taxon>
        <taxon>Streptophyta</taxon>
        <taxon>Embryophyta</taxon>
        <taxon>Tracheophyta</taxon>
        <taxon>Spermatophyta</taxon>
        <taxon>Magnoliopsida</taxon>
        <taxon>Liliopsida</taxon>
        <taxon>Poales</taxon>
        <taxon>Poaceae</taxon>
        <taxon>BOP clade</taxon>
        <taxon>Oryzoideae</taxon>
        <taxon>Oryzeae</taxon>
        <taxon>Oryzinae</taxon>
        <taxon>Oryza</taxon>
    </lineage>
</organism>
<evidence type="ECO:0000256" key="2">
    <source>
        <dbReference type="ARBA" id="ARBA00022946"/>
    </source>
</evidence>
<dbReference type="InterPro" id="IPR002885">
    <property type="entry name" value="PPR_rpt"/>
</dbReference>
<dbReference type="Proteomes" id="UP000026962">
    <property type="component" value="Chromosome 1"/>
</dbReference>
<protein>
    <recommendedName>
        <fullName evidence="6">Pentatricopeptide repeat-containing protein</fullName>
    </recommendedName>
</protein>
<evidence type="ECO:0000313" key="4">
    <source>
        <dbReference type="EnsemblPlants" id="OPUNC01G42330.1"/>
    </source>
</evidence>
<dbReference type="STRING" id="4537.A0A0E0JTF0"/>
<evidence type="ECO:0000256" key="1">
    <source>
        <dbReference type="ARBA" id="ARBA00022737"/>
    </source>
</evidence>
<dbReference type="PROSITE" id="PS51375">
    <property type="entry name" value="PPR"/>
    <property type="match status" value="3"/>
</dbReference>